<protein>
    <recommendedName>
        <fullName evidence="3">OmpA-like domain-containing protein</fullName>
    </recommendedName>
</protein>
<dbReference type="PANTHER" id="PTHR30329:SF21">
    <property type="entry name" value="LIPOPROTEIN YIAD-RELATED"/>
    <property type="match status" value="1"/>
</dbReference>
<keyword evidence="1 2" id="KW-0472">Membrane</keyword>
<dbReference type="Proteomes" id="UP000262699">
    <property type="component" value="Unassembled WGS sequence"/>
</dbReference>
<evidence type="ECO:0000256" key="1">
    <source>
        <dbReference type="PROSITE-ProRule" id="PRU00473"/>
    </source>
</evidence>
<dbReference type="InterPro" id="IPR050330">
    <property type="entry name" value="Bact_OuterMem_StrucFunc"/>
</dbReference>
<evidence type="ECO:0000256" key="2">
    <source>
        <dbReference type="SAM" id="Phobius"/>
    </source>
</evidence>
<dbReference type="InterPro" id="IPR006665">
    <property type="entry name" value="OmpA-like"/>
</dbReference>
<sequence length="248" mass="27126">MSARGVRRSRAEEEEESYFISMADMMVGLLFVFIILLLYFALQFQQKSKALSDAGEARAQLLTELKREIERSDRTLKVTIDPVTGVLTLPAAVLFAKGDDRLSAGGQAAVAAVGRAMARVLPCYTLPRRSAGCSYVTERSIDAIFIEGHTDSDPFTGNGRIGDNLDLSAFRAANTFRQLRTLDLGLDGLRNSAGQPILSVSGYGEARPVPNNPGLSEAQKSLNRRIDLRFLMDTPKADNLGDLLTRQQ</sequence>
<keyword evidence="2" id="KW-0812">Transmembrane</keyword>
<dbReference type="PANTHER" id="PTHR30329">
    <property type="entry name" value="STATOR ELEMENT OF FLAGELLAR MOTOR COMPLEX"/>
    <property type="match status" value="1"/>
</dbReference>
<dbReference type="Gene3D" id="3.30.1330.60">
    <property type="entry name" value="OmpA-like domain"/>
    <property type="match status" value="1"/>
</dbReference>
<dbReference type="SUPFAM" id="SSF103088">
    <property type="entry name" value="OmpA-like"/>
    <property type="match status" value="1"/>
</dbReference>
<dbReference type="AlphaFoldDB" id="A0A3D0WE06"/>
<feature type="transmembrane region" description="Helical" evidence="2">
    <location>
        <begin position="18"/>
        <end position="42"/>
    </location>
</feature>
<dbReference type="InterPro" id="IPR036737">
    <property type="entry name" value="OmpA-like_sf"/>
</dbReference>
<feature type="domain" description="OmpA-like" evidence="3">
    <location>
        <begin position="82"/>
        <end position="234"/>
    </location>
</feature>
<dbReference type="EMBL" id="DOYJ01000345">
    <property type="protein sequence ID" value="HCB76916.1"/>
    <property type="molecule type" value="Genomic_DNA"/>
</dbReference>
<evidence type="ECO:0000313" key="5">
    <source>
        <dbReference type="Proteomes" id="UP000262699"/>
    </source>
</evidence>
<evidence type="ECO:0000313" key="4">
    <source>
        <dbReference type="EMBL" id="HCB76916.1"/>
    </source>
</evidence>
<dbReference type="PROSITE" id="PS51123">
    <property type="entry name" value="OMPA_2"/>
    <property type="match status" value="1"/>
</dbReference>
<reference evidence="4 5" key="1">
    <citation type="journal article" date="2018" name="Nat. Biotechnol.">
        <title>A standardized bacterial taxonomy based on genome phylogeny substantially revises the tree of life.</title>
        <authorList>
            <person name="Parks D.H."/>
            <person name="Chuvochina M."/>
            <person name="Waite D.W."/>
            <person name="Rinke C."/>
            <person name="Skarshewski A."/>
            <person name="Chaumeil P.A."/>
            <person name="Hugenholtz P."/>
        </authorList>
    </citation>
    <scope>NUCLEOTIDE SEQUENCE [LARGE SCALE GENOMIC DNA]</scope>
    <source>
        <strain evidence="4">UBA9015</strain>
    </source>
</reference>
<gene>
    <name evidence="4" type="ORF">DEP91_12225</name>
</gene>
<dbReference type="GO" id="GO:0016020">
    <property type="term" value="C:membrane"/>
    <property type="evidence" value="ECO:0007669"/>
    <property type="project" value="UniProtKB-UniRule"/>
</dbReference>
<keyword evidence="2" id="KW-1133">Transmembrane helix</keyword>
<evidence type="ECO:0000259" key="3">
    <source>
        <dbReference type="PROSITE" id="PS51123"/>
    </source>
</evidence>
<organism evidence="4 5">
    <name type="scientific">Sphingomonas bacterium</name>
    <dbReference type="NCBI Taxonomy" id="1895847"/>
    <lineage>
        <taxon>Bacteria</taxon>
        <taxon>Pseudomonadati</taxon>
        <taxon>Pseudomonadota</taxon>
        <taxon>Alphaproteobacteria</taxon>
        <taxon>Sphingomonadales</taxon>
        <taxon>Sphingomonadaceae</taxon>
        <taxon>Sphingomonas</taxon>
    </lineage>
</organism>
<name>A0A3D0WE06_9SPHN</name>
<comment type="caution">
    <text evidence="4">The sequence shown here is derived from an EMBL/GenBank/DDBJ whole genome shotgun (WGS) entry which is preliminary data.</text>
</comment>
<proteinExistence type="predicted"/>
<accession>A0A3D0WE06</accession>